<dbReference type="InterPro" id="IPR035965">
    <property type="entry name" value="PAS-like_dom_sf"/>
</dbReference>
<keyword evidence="5" id="KW-0418">Kinase</keyword>
<dbReference type="SUPFAM" id="SSF55785">
    <property type="entry name" value="PYP-like sensor domain (PAS domain)"/>
    <property type="match status" value="4"/>
</dbReference>
<dbReference type="EC" id="2.7.13.3" evidence="2"/>
<dbReference type="CDD" id="cd00082">
    <property type="entry name" value="HisKA"/>
    <property type="match status" value="1"/>
</dbReference>
<keyword evidence="3" id="KW-0597">Phosphoprotein</keyword>
<feature type="coiled-coil region" evidence="6">
    <location>
        <begin position="777"/>
        <end position="808"/>
    </location>
</feature>
<dbReference type="Gene3D" id="3.30.450.20">
    <property type="entry name" value="PAS domain"/>
    <property type="match status" value="5"/>
</dbReference>
<evidence type="ECO:0000256" key="2">
    <source>
        <dbReference type="ARBA" id="ARBA00012438"/>
    </source>
</evidence>
<dbReference type="Proteomes" id="UP001595818">
    <property type="component" value="Unassembled WGS sequence"/>
</dbReference>
<keyword evidence="6" id="KW-0175">Coiled coil</keyword>
<feature type="coiled-coil region" evidence="6">
    <location>
        <begin position="6"/>
        <end position="33"/>
    </location>
</feature>
<reference evidence="11" key="1">
    <citation type="journal article" date="2019" name="Int. J. Syst. Evol. Microbiol.">
        <title>The Global Catalogue of Microorganisms (GCM) 10K type strain sequencing project: providing services to taxonomists for standard genome sequencing and annotation.</title>
        <authorList>
            <consortium name="The Broad Institute Genomics Platform"/>
            <consortium name="The Broad Institute Genome Sequencing Center for Infectious Disease"/>
            <person name="Wu L."/>
            <person name="Ma J."/>
        </authorList>
    </citation>
    <scope>NUCLEOTIDE SEQUENCE [LARGE SCALE GENOMIC DNA]</scope>
    <source>
        <strain evidence="11">CGMCC 4.7466</strain>
    </source>
</reference>
<dbReference type="Gene3D" id="1.10.287.130">
    <property type="match status" value="1"/>
</dbReference>
<dbReference type="PRINTS" id="PR00344">
    <property type="entry name" value="BCTRLSENSOR"/>
</dbReference>
<dbReference type="InterPro" id="IPR003594">
    <property type="entry name" value="HATPase_dom"/>
</dbReference>
<evidence type="ECO:0000259" key="8">
    <source>
        <dbReference type="PROSITE" id="PS50112"/>
    </source>
</evidence>
<dbReference type="InterPro" id="IPR000014">
    <property type="entry name" value="PAS"/>
</dbReference>
<dbReference type="InterPro" id="IPR000700">
    <property type="entry name" value="PAS-assoc_C"/>
</dbReference>
<dbReference type="RefSeq" id="WP_377061840.1">
    <property type="nucleotide sequence ID" value="NZ_JBHSJJ010000002.1"/>
</dbReference>
<evidence type="ECO:0000259" key="7">
    <source>
        <dbReference type="PROSITE" id="PS50109"/>
    </source>
</evidence>
<dbReference type="PROSITE" id="PS50109">
    <property type="entry name" value="HIS_KIN"/>
    <property type="match status" value="1"/>
</dbReference>
<dbReference type="SUPFAM" id="SSF47384">
    <property type="entry name" value="Homodimeric domain of signal transducing histidine kinase"/>
    <property type="match status" value="1"/>
</dbReference>
<evidence type="ECO:0000256" key="5">
    <source>
        <dbReference type="ARBA" id="ARBA00022777"/>
    </source>
</evidence>
<comment type="caution">
    <text evidence="10">The sequence shown here is derived from an EMBL/GenBank/DDBJ whole genome shotgun (WGS) entry which is preliminary data.</text>
</comment>
<dbReference type="PROSITE" id="PS50113">
    <property type="entry name" value="PAC"/>
    <property type="match status" value="2"/>
</dbReference>
<dbReference type="Pfam" id="PF02518">
    <property type="entry name" value="HATPase_c"/>
    <property type="match status" value="1"/>
</dbReference>
<dbReference type="InterPro" id="IPR003661">
    <property type="entry name" value="HisK_dim/P_dom"/>
</dbReference>
<dbReference type="Gene3D" id="3.30.565.10">
    <property type="entry name" value="Histidine kinase-like ATPase, C-terminal domain"/>
    <property type="match status" value="1"/>
</dbReference>
<evidence type="ECO:0000313" key="10">
    <source>
        <dbReference type="EMBL" id="MFC4870883.1"/>
    </source>
</evidence>
<evidence type="ECO:0000256" key="3">
    <source>
        <dbReference type="ARBA" id="ARBA00022553"/>
    </source>
</evidence>
<dbReference type="SMART" id="SM00387">
    <property type="entry name" value="HATPase_c"/>
    <property type="match status" value="1"/>
</dbReference>
<sequence>MPPKEKVNNNQKIKVLRAELKEVQKKLDEQKYLIQNNSAIIQAALNQSNKACIFVDPHLNITEYNTLAKSLFSNFKGSGISAAKKILHLLPEDESRDFLNEIKEAFSGKPIKKEKSFRQTDGSRQNFSVTYIPVSAHPDHVSAVIITFSPLKILEQGSTISLIHSLNERIKEQSCLIKMVELCNTATDIKELLSNAVNIIPEGWQFPEITSAVIRFEGKVFTSVGHKSSPWFQRSEKKTSSNKKMEVSVFYQKQMPVADDGPFLKEEAQLIRDISNNLVSSIDQIIAREKIRQKEQYLFTILNSDPQCVKLVASDGTLLDMNPAGLHMIEAQDQPEAAIGNKIHKLIHPEDLPIFTGLHENALKGKKGEAQFRIIGLKGTQRWMENTSVPFKDNRGKITSVMSVAHDITDKKNLQQLLDNASQMARIGGWELDMVNNTIFWSKITREIHEVEDGFEPDLESGINFYRSDYRSKVRKAIQDCADHGIPFDFEFPIVTGKGREKWVRAIGQGDFRNGKCVKIFGSFQDIHRTKSSELALEKAYEEKKTILESIGDAFFAVDENWTVTYWNKEAETLLDMDRNNILGKNLWTIYRDAVELDFYAQYHKAMDTGKSVAFEEYYPTVNKWFEVNAYPSEKGLSVYFKDISLRKLSEQAIKATNERFEKVTEATNDAIWDWDIVQNTIYWGNGFKTLFGYDVDKKTASSVSWTTYIHEEDVAAVKASLSKVIEDKSRSNWEHEYRYIRANGEHAFVVNRGVIIRDDKGKAIRMVGAMTDITHRKEYEASLKKLNEKLEQRAMELAISNEDLEQFAFVASHDLQEPLRMITSFLALLKQNYSDQLNDNAQKYIYFAVDGAQRMRQIILDLLEFSRVGKQKDKIQPVDLNLILEETCHIQKGLIEEKNAVISYQNLPKLNSYRAPLLQIFQNLIGNALKYSQKGIPPQITVTARDMDGEWQIAVQDNGIGIEKEYFNKIFVIFQRLHGKDEYEGTGIGLAIVKKIVENMKGRIWVASELGRGSTFYFTLKKIPFK</sequence>
<dbReference type="PANTHER" id="PTHR43304">
    <property type="entry name" value="PHYTOCHROME-LIKE PROTEIN CPH1"/>
    <property type="match status" value="1"/>
</dbReference>
<name>A0ABV9SWW8_9BACT</name>
<dbReference type="SMART" id="SM00086">
    <property type="entry name" value="PAC"/>
    <property type="match status" value="3"/>
</dbReference>
<dbReference type="PROSITE" id="PS50112">
    <property type="entry name" value="PAS"/>
    <property type="match status" value="2"/>
</dbReference>
<keyword evidence="11" id="KW-1185">Reference proteome</keyword>
<dbReference type="NCBIfam" id="TIGR00229">
    <property type="entry name" value="sensory_box"/>
    <property type="match status" value="3"/>
</dbReference>
<dbReference type="InterPro" id="IPR004358">
    <property type="entry name" value="Sig_transdc_His_kin-like_C"/>
</dbReference>
<dbReference type="SUPFAM" id="SSF55874">
    <property type="entry name" value="ATPase domain of HSP90 chaperone/DNA topoisomerase II/histidine kinase"/>
    <property type="match status" value="1"/>
</dbReference>
<dbReference type="InterPro" id="IPR005467">
    <property type="entry name" value="His_kinase_dom"/>
</dbReference>
<dbReference type="InterPro" id="IPR036097">
    <property type="entry name" value="HisK_dim/P_sf"/>
</dbReference>
<evidence type="ECO:0000256" key="4">
    <source>
        <dbReference type="ARBA" id="ARBA00022679"/>
    </source>
</evidence>
<dbReference type="EMBL" id="JBHSJJ010000002">
    <property type="protein sequence ID" value="MFC4870883.1"/>
    <property type="molecule type" value="Genomic_DNA"/>
</dbReference>
<feature type="domain" description="Histidine kinase" evidence="7">
    <location>
        <begin position="811"/>
        <end position="1025"/>
    </location>
</feature>
<dbReference type="InterPro" id="IPR013656">
    <property type="entry name" value="PAS_4"/>
</dbReference>
<accession>A0ABV9SWW8</accession>
<dbReference type="Pfam" id="PF08448">
    <property type="entry name" value="PAS_4"/>
    <property type="match status" value="2"/>
</dbReference>
<comment type="catalytic activity">
    <reaction evidence="1">
        <text>ATP + protein L-histidine = ADP + protein N-phospho-L-histidine.</text>
        <dbReference type="EC" id="2.7.13.3"/>
    </reaction>
</comment>
<evidence type="ECO:0000313" key="11">
    <source>
        <dbReference type="Proteomes" id="UP001595818"/>
    </source>
</evidence>
<dbReference type="SMART" id="SM00388">
    <property type="entry name" value="HisKA"/>
    <property type="match status" value="1"/>
</dbReference>
<proteinExistence type="predicted"/>
<feature type="domain" description="PAS" evidence="8">
    <location>
        <begin position="657"/>
        <end position="729"/>
    </location>
</feature>
<dbReference type="InterPro" id="IPR036890">
    <property type="entry name" value="HATPase_C_sf"/>
</dbReference>
<dbReference type="PANTHER" id="PTHR43304:SF1">
    <property type="entry name" value="PAC DOMAIN-CONTAINING PROTEIN"/>
    <property type="match status" value="1"/>
</dbReference>
<dbReference type="InterPro" id="IPR001610">
    <property type="entry name" value="PAC"/>
</dbReference>
<organism evidence="10 11">
    <name type="scientific">Negadavirga shengliensis</name>
    <dbReference type="NCBI Taxonomy" id="1389218"/>
    <lineage>
        <taxon>Bacteria</taxon>
        <taxon>Pseudomonadati</taxon>
        <taxon>Bacteroidota</taxon>
        <taxon>Cytophagia</taxon>
        <taxon>Cytophagales</taxon>
        <taxon>Cyclobacteriaceae</taxon>
        <taxon>Negadavirga</taxon>
    </lineage>
</organism>
<dbReference type="CDD" id="cd00130">
    <property type="entry name" value="PAS"/>
    <property type="match status" value="4"/>
</dbReference>
<dbReference type="SMART" id="SM00091">
    <property type="entry name" value="PAS"/>
    <property type="match status" value="4"/>
</dbReference>
<dbReference type="Pfam" id="PF08447">
    <property type="entry name" value="PAS_3"/>
    <property type="match status" value="2"/>
</dbReference>
<feature type="domain" description="PAC" evidence="9">
    <location>
        <begin position="368"/>
        <end position="420"/>
    </location>
</feature>
<evidence type="ECO:0000256" key="6">
    <source>
        <dbReference type="SAM" id="Coils"/>
    </source>
</evidence>
<feature type="domain" description="PAS" evidence="8">
    <location>
        <begin position="540"/>
        <end position="610"/>
    </location>
</feature>
<protein>
    <recommendedName>
        <fullName evidence="2">histidine kinase</fullName>
        <ecNumber evidence="2">2.7.13.3</ecNumber>
    </recommendedName>
</protein>
<evidence type="ECO:0000259" key="9">
    <source>
        <dbReference type="PROSITE" id="PS50113"/>
    </source>
</evidence>
<gene>
    <name evidence="10" type="ORF">ACFPFU_04240</name>
</gene>
<dbReference type="InterPro" id="IPR013655">
    <property type="entry name" value="PAS_fold_3"/>
</dbReference>
<dbReference type="CDD" id="cd16921">
    <property type="entry name" value="HATPase_FilI-like"/>
    <property type="match status" value="1"/>
</dbReference>
<dbReference type="InterPro" id="IPR052162">
    <property type="entry name" value="Sensor_kinase/Photoreceptor"/>
</dbReference>
<evidence type="ECO:0000256" key="1">
    <source>
        <dbReference type="ARBA" id="ARBA00000085"/>
    </source>
</evidence>
<keyword evidence="4" id="KW-0808">Transferase</keyword>
<feature type="domain" description="PAC" evidence="9">
    <location>
        <begin position="734"/>
        <end position="786"/>
    </location>
</feature>
<dbReference type="Pfam" id="PF00512">
    <property type="entry name" value="HisKA"/>
    <property type="match status" value="1"/>
</dbReference>